<dbReference type="PANTHER" id="PTHR11552">
    <property type="entry name" value="GLUCOSE-METHANOL-CHOLINE GMC OXIDOREDUCTASE"/>
    <property type="match status" value="1"/>
</dbReference>
<name>A0ABV6CF39_9GAMM</name>
<dbReference type="Proteomes" id="UP001589758">
    <property type="component" value="Unassembled WGS sequence"/>
</dbReference>
<evidence type="ECO:0000256" key="1">
    <source>
        <dbReference type="ARBA" id="ARBA00001974"/>
    </source>
</evidence>
<proteinExistence type="inferred from homology"/>
<feature type="domain" description="Glucose-methanol-choline oxidoreductase N-terminal" evidence="7">
    <location>
        <begin position="254"/>
        <end position="268"/>
    </location>
</feature>
<comment type="caution">
    <text evidence="8">The sequence shown here is derived from an EMBL/GenBank/DDBJ whole genome shotgun (WGS) entry which is preliminary data.</text>
</comment>
<keyword evidence="9" id="KW-1185">Reference proteome</keyword>
<dbReference type="EMBL" id="JBHLXE010000094">
    <property type="protein sequence ID" value="MFC0180161.1"/>
    <property type="molecule type" value="Genomic_DNA"/>
</dbReference>
<feature type="domain" description="Glucose-methanol-choline oxidoreductase N-terminal" evidence="6">
    <location>
        <begin position="80"/>
        <end position="103"/>
    </location>
</feature>
<dbReference type="InterPro" id="IPR007867">
    <property type="entry name" value="GMC_OxRtase_C"/>
</dbReference>
<dbReference type="Gene3D" id="3.50.50.60">
    <property type="entry name" value="FAD/NAD(P)-binding domain"/>
    <property type="match status" value="1"/>
</dbReference>
<dbReference type="Gene3D" id="3.30.560.10">
    <property type="entry name" value="Glucose Oxidase, domain 3"/>
    <property type="match status" value="1"/>
</dbReference>
<dbReference type="Pfam" id="PF05199">
    <property type="entry name" value="GMC_oxred_C"/>
    <property type="match status" value="1"/>
</dbReference>
<dbReference type="Pfam" id="PF00732">
    <property type="entry name" value="GMC_oxred_N"/>
    <property type="match status" value="1"/>
</dbReference>
<dbReference type="PROSITE" id="PS00624">
    <property type="entry name" value="GMC_OXRED_2"/>
    <property type="match status" value="1"/>
</dbReference>
<protein>
    <submittedName>
        <fullName evidence="8">GMC family oxidoreductase</fullName>
    </submittedName>
</protein>
<accession>A0ABV6CF39</accession>
<keyword evidence="4 5" id="KW-0274">FAD</keyword>
<organism evidence="8 9">
    <name type="scientific">Thorsellia kenyensis</name>
    <dbReference type="NCBI Taxonomy" id="1549888"/>
    <lineage>
        <taxon>Bacteria</taxon>
        <taxon>Pseudomonadati</taxon>
        <taxon>Pseudomonadota</taxon>
        <taxon>Gammaproteobacteria</taxon>
        <taxon>Enterobacterales</taxon>
        <taxon>Thorselliaceae</taxon>
        <taxon>Thorsellia</taxon>
    </lineage>
</organism>
<evidence type="ECO:0000259" key="7">
    <source>
        <dbReference type="PROSITE" id="PS00624"/>
    </source>
</evidence>
<sequence>MDQNYDYIIVGAGSAGCVIATRLIEETKAKVLLIESGPTDKNKYIHMPAGLPFVMASHTWKYQTEPEPYANNRRIDVPQGKVLGGSSSVNGMAYVRGIPHDYEEWKNRFGCEGWGYEEVLNAFKACERNESLSLPYHGTQGHLYVTENRHRHALAMAYLQAAQEMGYEYVTDFNGQDKEGVGFYQATIHKGKRASTVYSYLNRVKDNPLLTLKTDCTTHRILIENGQAVGVEYQQNGGSTVVAKAKKEVIVSAGAIGSPKLLLLSGIGPKDHLEEMGIPVLLESSQVGKNFQDHLHLNVCGRLKEPMSILSDTKGFKKYWQGLNWLLFKGGVVTSNILESGGFFDLDGDGRRDTQIHTFPLIENFGLQDKEMTSELEGFTLKMGHLYPESRGEVKLRSRDVNDLPKIYGNYFSAPGDLEAQVRAVKFGVKMFDMPSLKNIVHDVVFPDAAYDSDDKIADFVRENAQTVFHPVGTCAMGGAAATSVVDPTLKVWGIKGLRVADSSAFPHIISGNTNAPVIMLAHRVVDFILKETASHA</sequence>
<keyword evidence="3 5" id="KW-0285">Flavoprotein</keyword>
<evidence type="ECO:0000256" key="5">
    <source>
        <dbReference type="RuleBase" id="RU003968"/>
    </source>
</evidence>
<evidence type="ECO:0000313" key="9">
    <source>
        <dbReference type="Proteomes" id="UP001589758"/>
    </source>
</evidence>
<evidence type="ECO:0000313" key="8">
    <source>
        <dbReference type="EMBL" id="MFC0180161.1"/>
    </source>
</evidence>
<gene>
    <name evidence="8" type="ORF">ACFFIT_08715</name>
</gene>
<evidence type="ECO:0000256" key="2">
    <source>
        <dbReference type="ARBA" id="ARBA00010790"/>
    </source>
</evidence>
<dbReference type="InterPro" id="IPR012132">
    <property type="entry name" value="GMC_OxRdtase"/>
</dbReference>
<evidence type="ECO:0000259" key="6">
    <source>
        <dbReference type="PROSITE" id="PS00623"/>
    </source>
</evidence>
<dbReference type="InterPro" id="IPR000172">
    <property type="entry name" value="GMC_OxRdtase_N"/>
</dbReference>
<dbReference type="PIRSF" id="PIRSF000137">
    <property type="entry name" value="Alcohol_oxidase"/>
    <property type="match status" value="1"/>
</dbReference>
<evidence type="ECO:0000256" key="4">
    <source>
        <dbReference type="ARBA" id="ARBA00022827"/>
    </source>
</evidence>
<dbReference type="PROSITE" id="PS00623">
    <property type="entry name" value="GMC_OXRED_1"/>
    <property type="match status" value="1"/>
</dbReference>
<dbReference type="SUPFAM" id="SSF51905">
    <property type="entry name" value="FAD/NAD(P)-binding domain"/>
    <property type="match status" value="1"/>
</dbReference>
<dbReference type="RefSeq" id="WP_385877273.1">
    <property type="nucleotide sequence ID" value="NZ_JBHLXE010000094.1"/>
</dbReference>
<comment type="similarity">
    <text evidence="2 5">Belongs to the GMC oxidoreductase family.</text>
</comment>
<reference evidence="8 9" key="1">
    <citation type="submission" date="2024-09" db="EMBL/GenBank/DDBJ databases">
        <authorList>
            <person name="Sun Q."/>
            <person name="Mori K."/>
        </authorList>
    </citation>
    <scope>NUCLEOTIDE SEQUENCE [LARGE SCALE GENOMIC DNA]</scope>
    <source>
        <strain evidence="8 9">CCM 8545</strain>
    </source>
</reference>
<evidence type="ECO:0000256" key="3">
    <source>
        <dbReference type="ARBA" id="ARBA00022630"/>
    </source>
</evidence>
<dbReference type="SUPFAM" id="SSF54373">
    <property type="entry name" value="FAD-linked reductases, C-terminal domain"/>
    <property type="match status" value="1"/>
</dbReference>
<dbReference type="InterPro" id="IPR036188">
    <property type="entry name" value="FAD/NAD-bd_sf"/>
</dbReference>
<comment type="cofactor">
    <cofactor evidence="1">
        <name>FAD</name>
        <dbReference type="ChEBI" id="CHEBI:57692"/>
    </cofactor>
</comment>
<dbReference type="PANTHER" id="PTHR11552:SF147">
    <property type="entry name" value="CHOLINE DEHYDROGENASE, MITOCHONDRIAL"/>
    <property type="match status" value="1"/>
</dbReference>